<feature type="transmembrane region" description="Helical" evidence="9">
    <location>
        <begin position="1243"/>
        <end position="1260"/>
    </location>
</feature>
<dbReference type="PANTHER" id="PTHR48041:SF119">
    <property type="entry name" value="ROA1P"/>
    <property type="match status" value="1"/>
</dbReference>
<feature type="transmembrane region" description="Helical" evidence="9">
    <location>
        <begin position="1386"/>
        <end position="1408"/>
    </location>
</feature>
<dbReference type="SMART" id="SM00382">
    <property type="entry name" value="AAA"/>
    <property type="match status" value="2"/>
</dbReference>
<dbReference type="EMBL" id="JAHRHY010000006">
    <property type="protein sequence ID" value="KAG9068670.1"/>
    <property type="molecule type" value="Genomic_DNA"/>
</dbReference>
<dbReference type="InterPro" id="IPR050352">
    <property type="entry name" value="ABCG_transporters"/>
</dbReference>
<feature type="transmembrane region" description="Helical" evidence="9">
    <location>
        <begin position="554"/>
        <end position="580"/>
    </location>
</feature>
<evidence type="ECO:0000256" key="2">
    <source>
        <dbReference type="ARBA" id="ARBA00022448"/>
    </source>
</evidence>
<evidence type="ECO:0000256" key="8">
    <source>
        <dbReference type="SAM" id="MobiDB-lite"/>
    </source>
</evidence>
<organism evidence="11 12">
    <name type="scientific">Linnemannia hyalina</name>
    <dbReference type="NCBI Taxonomy" id="64524"/>
    <lineage>
        <taxon>Eukaryota</taxon>
        <taxon>Fungi</taxon>
        <taxon>Fungi incertae sedis</taxon>
        <taxon>Mucoromycota</taxon>
        <taxon>Mortierellomycotina</taxon>
        <taxon>Mortierellomycetes</taxon>
        <taxon>Mortierellales</taxon>
        <taxon>Mortierellaceae</taxon>
        <taxon>Linnemannia</taxon>
    </lineage>
</organism>
<dbReference type="Proteomes" id="UP000707451">
    <property type="component" value="Unassembled WGS sequence"/>
</dbReference>
<sequence>MDTPQREVLAIASTSASTKQPSLTQPHQEKQQQSENGIEVTLRNLSLSVIPPPSILTRVARKLKLAPNPENQQQQQPTQNVNTNLTALDDGDEGNPIDSQSPVHTVVNTPGSAQRSDRDLRHVGINIFRDVDLTVKPGQAVCIILGGSGSGKTTLLNTIAGRMTGPEVTTSGDIRCNGQKAKKFWNDGSVGYLQQHDFLMPFLTVRETLTYAAHLRLPRTMTKHKRQELVELVLLELGLKDCADTRVGDPGGGESGSGGIRGISGGERRRVSAGIQLLTNPKMLLCDEVTSGKSRLDAFSSFEVMKTLTKLARSSQKTIIISIHQPRSEIFKLLSESDGQMVLLSRGDVVYSGPVRSVLPWIESTGVGVCPSGVNPFDYLLDLSMVDFASEAIEKATAVRRELLVQAWADRKRNPKFATLTSWADNGGESSTLQSNLSSFVSLAVDIIPGGSGPSLLSQIQVLTSRGWRNQVRDSIVLWGCIGECIVIGLAVGCIFYQLDDSLEGIRSRTSLVYSVGAIQAYLMLMILIYRLSQEIVVYDRERMDRWYGPLPHLVSSVLFSAIPNIVYPVVFSAIVYYMAGLRTDSLSHFGWWTLVNVAMQFVTFAFAVCCSSIVRGFSSASLFGNAIFAFFGLSTGFFIVTSSIPVWLRWIKYLAYPNLCYSILASNELTDRLFTCPYVTPTGARDLLMCGPYDGNNVLLNQLDLKTNHYPGPIVQLIYYFIAFLFIAWFALTVQIVNPTSMGSGPTLMDIFINQAVKMFSRKKKVTVRQSDSSASSDTSVDLETAKLGETRLDVFSKGLDRRDPVTIRVEALSLSVFLSTSEWSFRGFLSALKKETREKKLLREVDVVFPAGELTAILGGSGAGKTSLLNALLHRTPDNLKMTGAIYYNDTKNPSLRTINAVTSYVRQDDNFLLSHLTVRETLQYAAELQMDESIPRADKYAKVEDIIDLLGLRECADVIIGSAAVKGCSGGQRRRVSIGIQLVTEPSCLFLDEPTSGLDALTAKAVVLTLKQIAASGRTVICTIHQPRADIWHVFDNVVLLVTGGCAAYSGRADRVVDYFEEAGHVAPAFTNVPDFILDTASVNLRSTQLEEDTRKVVDDLVNRFNANKKEMLASQLLSHSLGQLPKINPQYAHFGKAFPILTRRSFVNTFRQKGLYFNRVFQPVIVAIIMTIFFTPLGNQPSDVISRFGLLQQTTPIVFSGMLNNVAMYPFERDIAYREISDGGYSPTSFFFSFLVNELPLEIFGSLGVTVFMLVITQMRTTVLTFFSFWVIMFGYINTGESVGMAFSTFATHAGFNITIMSAVISVFSFMTGFMSLNIPKWLAYINHISLFKYGSLLLTRNEFEHKVFDCSPEQIQTGACPYQTGEDVLRLFNFQDQDWNLYMGLFVTVVIVYRLLAWLVLVAKVRSHRW</sequence>
<feature type="compositionally biased region" description="Polar residues" evidence="8">
    <location>
        <begin position="97"/>
        <end position="114"/>
    </location>
</feature>
<dbReference type="InterPro" id="IPR013525">
    <property type="entry name" value="ABC2_TM"/>
</dbReference>
<feature type="compositionally biased region" description="Polar residues" evidence="8">
    <location>
        <begin position="12"/>
        <end position="26"/>
    </location>
</feature>
<dbReference type="OrthoDB" id="66620at2759"/>
<feature type="domain" description="ABC transporter" evidence="10">
    <location>
        <begin position="809"/>
        <end position="1072"/>
    </location>
</feature>
<dbReference type="PROSITE" id="PS00211">
    <property type="entry name" value="ABC_TRANSPORTER_1"/>
    <property type="match status" value="1"/>
</dbReference>
<keyword evidence="3 9" id="KW-0812">Transmembrane</keyword>
<dbReference type="InterPro" id="IPR043926">
    <property type="entry name" value="ABCG_dom"/>
</dbReference>
<dbReference type="Gene3D" id="3.40.50.300">
    <property type="entry name" value="P-loop containing nucleotide triphosphate hydrolases"/>
    <property type="match status" value="2"/>
</dbReference>
<dbReference type="InterPro" id="IPR027417">
    <property type="entry name" value="P-loop_NTPase"/>
</dbReference>
<comment type="subcellular location">
    <subcellularLocation>
        <location evidence="1">Membrane</location>
        <topology evidence="1">Multi-pass membrane protein</topology>
    </subcellularLocation>
</comment>
<reference evidence="11" key="1">
    <citation type="submission" date="2021-06" db="EMBL/GenBank/DDBJ databases">
        <title>Genome Sequence of Mortierella hyaline Strain SCG-10, a Cold-Adapted, Nitrate-Reducing Fungus Isolated from Soil in Minnesota, USA.</title>
        <authorList>
            <person name="Aldossari N."/>
        </authorList>
    </citation>
    <scope>NUCLEOTIDE SEQUENCE</scope>
    <source>
        <strain evidence="11">SCG-10</strain>
    </source>
</reference>
<dbReference type="PROSITE" id="PS50893">
    <property type="entry name" value="ABC_TRANSPORTER_2"/>
    <property type="match status" value="2"/>
</dbReference>
<protein>
    <recommendedName>
        <fullName evidence="10">ABC transporter domain-containing protein</fullName>
    </recommendedName>
</protein>
<dbReference type="PANTHER" id="PTHR48041">
    <property type="entry name" value="ABC TRANSPORTER G FAMILY MEMBER 28"/>
    <property type="match status" value="1"/>
</dbReference>
<feature type="region of interest" description="Disordered" evidence="8">
    <location>
        <begin position="68"/>
        <end position="117"/>
    </location>
</feature>
<evidence type="ECO:0000256" key="1">
    <source>
        <dbReference type="ARBA" id="ARBA00004141"/>
    </source>
</evidence>
<feature type="transmembrane region" description="Helical" evidence="9">
    <location>
        <begin position="1164"/>
        <end position="1182"/>
    </location>
</feature>
<keyword evidence="12" id="KW-1185">Reference proteome</keyword>
<dbReference type="InterPro" id="IPR003593">
    <property type="entry name" value="AAA+_ATPase"/>
</dbReference>
<dbReference type="Pfam" id="PF00005">
    <property type="entry name" value="ABC_tran"/>
    <property type="match status" value="2"/>
</dbReference>
<dbReference type="Pfam" id="PF19055">
    <property type="entry name" value="ABC2_membrane_7"/>
    <property type="match status" value="1"/>
</dbReference>
<name>A0A9P7XWJ1_9FUNG</name>
<feature type="transmembrane region" description="Helical" evidence="9">
    <location>
        <begin position="718"/>
        <end position="738"/>
    </location>
</feature>
<comment type="caution">
    <text evidence="11">The sequence shown here is derived from an EMBL/GenBank/DDBJ whole genome shotgun (WGS) entry which is preliminary data.</text>
</comment>
<keyword evidence="7 9" id="KW-0472">Membrane</keyword>
<evidence type="ECO:0000259" key="10">
    <source>
        <dbReference type="PROSITE" id="PS50893"/>
    </source>
</evidence>
<evidence type="ECO:0000256" key="9">
    <source>
        <dbReference type="SAM" id="Phobius"/>
    </source>
</evidence>
<feature type="transmembrane region" description="Helical" evidence="9">
    <location>
        <begin position="511"/>
        <end position="533"/>
    </location>
</feature>
<dbReference type="GO" id="GO:0140359">
    <property type="term" value="F:ABC-type transporter activity"/>
    <property type="evidence" value="ECO:0007669"/>
    <property type="project" value="InterPro"/>
</dbReference>
<feature type="transmembrane region" description="Helical" evidence="9">
    <location>
        <begin position="592"/>
        <end position="615"/>
    </location>
</feature>
<evidence type="ECO:0000256" key="4">
    <source>
        <dbReference type="ARBA" id="ARBA00022741"/>
    </source>
</evidence>
<feature type="transmembrane region" description="Helical" evidence="9">
    <location>
        <begin position="476"/>
        <end position="499"/>
    </location>
</feature>
<dbReference type="SUPFAM" id="SSF52540">
    <property type="entry name" value="P-loop containing nucleoside triphosphate hydrolases"/>
    <property type="match status" value="2"/>
</dbReference>
<keyword evidence="6 9" id="KW-1133">Transmembrane helix</keyword>
<feature type="region of interest" description="Disordered" evidence="8">
    <location>
        <begin position="12"/>
        <end position="36"/>
    </location>
</feature>
<proteinExistence type="predicted"/>
<dbReference type="GO" id="GO:0016887">
    <property type="term" value="F:ATP hydrolysis activity"/>
    <property type="evidence" value="ECO:0007669"/>
    <property type="project" value="InterPro"/>
</dbReference>
<feature type="domain" description="ABC transporter" evidence="10">
    <location>
        <begin position="113"/>
        <end position="371"/>
    </location>
</feature>
<keyword evidence="2" id="KW-0813">Transport</keyword>
<gene>
    <name evidence="11" type="ORF">KI688_010947</name>
</gene>
<evidence type="ECO:0000256" key="3">
    <source>
        <dbReference type="ARBA" id="ARBA00022692"/>
    </source>
</evidence>
<evidence type="ECO:0000256" key="5">
    <source>
        <dbReference type="ARBA" id="ARBA00022840"/>
    </source>
</evidence>
<feature type="compositionally biased region" description="Gly residues" evidence="8">
    <location>
        <begin position="249"/>
        <end position="265"/>
    </location>
</feature>
<keyword evidence="4" id="KW-0547">Nucleotide-binding</keyword>
<evidence type="ECO:0000313" key="11">
    <source>
        <dbReference type="EMBL" id="KAG9068670.1"/>
    </source>
</evidence>
<accession>A0A9P7XWJ1</accession>
<dbReference type="InterPro" id="IPR003439">
    <property type="entry name" value="ABC_transporter-like_ATP-bd"/>
</dbReference>
<keyword evidence="5" id="KW-0067">ATP-binding</keyword>
<feature type="transmembrane region" description="Helical" evidence="9">
    <location>
        <begin position="1267"/>
        <end position="1283"/>
    </location>
</feature>
<dbReference type="GO" id="GO:0016020">
    <property type="term" value="C:membrane"/>
    <property type="evidence" value="ECO:0007669"/>
    <property type="project" value="UniProtKB-SubCell"/>
</dbReference>
<dbReference type="Pfam" id="PF01061">
    <property type="entry name" value="ABC2_membrane"/>
    <property type="match status" value="2"/>
</dbReference>
<evidence type="ECO:0000313" key="12">
    <source>
        <dbReference type="Proteomes" id="UP000707451"/>
    </source>
</evidence>
<dbReference type="GO" id="GO:0005524">
    <property type="term" value="F:ATP binding"/>
    <property type="evidence" value="ECO:0007669"/>
    <property type="project" value="UniProtKB-KW"/>
</dbReference>
<feature type="transmembrane region" description="Helical" evidence="9">
    <location>
        <begin position="627"/>
        <end position="649"/>
    </location>
</feature>
<dbReference type="InterPro" id="IPR017871">
    <property type="entry name" value="ABC_transporter-like_CS"/>
</dbReference>
<evidence type="ECO:0000256" key="6">
    <source>
        <dbReference type="ARBA" id="ARBA00022989"/>
    </source>
</evidence>
<evidence type="ECO:0000256" key="7">
    <source>
        <dbReference type="ARBA" id="ARBA00023136"/>
    </source>
</evidence>
<feature type="compositionally biased region" description="Low complexity" evidence="8">
    <location>
        <begin position="68"/>
        <end position="86"/>
    </location>
</feature>
<feature type="transmembrane region" description="Helical" evidence="9">
    <location>
        <begin position="1289"/>
        <end position="1314"/>
    </location>
</feature>
<feature type="region of interest" description="Disordered" evidence="8">
    <location>
        <begin position="246"/>
        <end position="265"/>
    </location>
</feature>